<accession>A0A8F6TYT3</accession>
<evidence type="ECO:0008006" key="3">
    <source>
        <dbReference type="Google" id="ProtNLM"/>
    </source>
</evidence>
<evidence type="ECO:0000313" key="1">
    <source>
        <dbReference type="EMBL" id="QXT40232.1"/>
    </source>
</evidence>
<organism evidence="1 2">
    <name type="scientific">Gymnodinialimonas ceratoperidinii</name>
    <dbReference type="NCBI Taxonomy" id="2856823"/>
    <lineage>
        <taxon>Bacteria</taxon>
        <taxon>Pseudomonadati</taxon>
        <taxon>Pseudomonadota</taxon>
        <taxon>Alphaproteobacteria</taxon>
        <taxon>Rhodobacterales</taxon>
        <taxon>Paracoccaceae</taxon>
        <taxon>Gymnodinialimonas</taxon>
    </lineage>
</organism>
<dbReference type="EMBL" id="CP079194">
    <property type="protein sequence ID" value="QXT40232.1"/>
    <property type="molecule type" value="Genomic_DNA"/>
</dbReference>
<dbReference type="RefSeq" id="WP_219003346.1">
    <property type="nucleotide sequence ID" value="NZ_CP079194.1"/>
</dbReference>
<evidence type="ECO:0000313" key="2">
    <source>
        <dbReference type="Proteomes" id="UP000825009"/>
    </source>
</evidence>
<protein>
    <recommendedName>
        <fullName evidence="3">Sulfotransferase domain-containing protein</fullName>
    </recommendedName>
</protein>
<gene>
    <name evidence="1" type="ORF">KYE46_02980</name>
</gene>
<sequence>MPQIPDFQFDPPQGQPFPTVTRRPFDEPLADFQVFGERNSGTNFVEQLVERNFDLERVQLYGWKHGFPVSMGYHRRSLILFVYRDPIDWTVSMFNTPHAPHPDVKLDSFSEFIRSEWAIFNRRNSRRVWRQRWNATSRGELDFMENTFDRHPETGKRFRNVMEMRRSKLVAGLSFRNRICNLIIASYEDIRTNKEPFLDYLSAQFDIPRSDTFDPIEDKVSPDVRAKKTFKRADISPEDFAYLAAELDADVEAQLGYAITP</sequence>
<name>A0A8F6TYT3_9RHOB</name>
<dbReference type="Proteomes" id="UP000825009">
    <property type="component" value="Chromosome"/>
</dbReference>
<reference evidence="1 2" key="1">
    <citation type="submission" date="2021-07" db="EMBL/GenBank/DDBJ databases">
        <title>A novel Jannaschia species isolated from marine dinoflagellate Ceratoperidinium margalefii.</title>
        <authorList>
            <person name="Jiang Y."/>
            <person name="Li Z."/>
        </authorList>
    </citation>
    <scope>NUCLEOTIDE SEQUENCE [LARGE SCALE GENOMIC DNA]</scope>
    <source>
        <strain evidence="1 2">J12C1-MA-4</strain>
    </source>
</reference>
<proteinExistence type="predicted"/>
<keyword evidence="2" id="KW-1185">Reference proteome</keyword>
<dbReference type="KEGG" id="gce:KYE46_02980"/>
<dbReference type="AlphaFoldDB" id="A0A8F6TYT3"/>